<accession>A0A8S3CJD3</accession>
<dbReference type="AlphaFoldDB" id="A0A8S3CJD3"/>
<sequence length="28" mass="3183">MTRSISSLQRYVQERSDSNEGGLILDVK</sequence>
<proteinExistence type="predicted"/>
<feature type="compositionally biased region" description="Polar residues" evidence="1">
    <location>
        <begin position="1"/>
        <end position="10"/>
    </location>
</feature>
<feature type="region of interest" description="Disordered" evidence="1">
    <location>
        <begin position="1"/>
        <end position="28"/>
    </location>
</feature>
<dbReference type="EMBL" id="CAJOBH010175047">
    <property type="protein sequence ID" value="CAF4922647.1"/>
    <property type="molecule type" value="Genomic_DNA"/>
</dbReference>
<comment type="caution">
    <text evidence="2">The sequence shown here is derived from an EMBL/GenBank/DDBJ whole genome shotgun (WGS) entry which is preliminary data.</text>
</comment>
<dbReference type="Proteomes" id="UP000681967">
    <property type="component" value="Unassembled WGS sequence"/>
</dbReference>
<evidence type="ECO:0000313" key="2">
    <source>
        <dbReference type="EMBL" id="CAF4922647.1"/>
    </source>
</evidence>
<organism evidence="2 3">
    <name type="scientific">Rotaria magnacalcarata</name>
    <dbReference type="NCBI Taxonomy" id="392030"/>
    <lineage>
        <taxon>Eukaryota</taxon>
        <taxon>Metazoa</taxon>
        <taxon>Spiralia</taxon>
        <taxon>Gnathifera</taxon>
        <taxon>Rotifera</taxon>
        <taxon>Eurotatoria</taxon>
        <taxon>Bdelloidea</taxon>
        <taxon>Philodinida</taxon>
        <taxon>Philodinidae</taxon>
        <taxon>Rotaria</taxon>
    </lineage>
</organism>
<protein>
    <submittedName>
        <fullName evidence="2">Uncharacterized protein</fullName>
    </submittedName>
</protein>
<name>A0A8S3CJD3_9BILA</name>
<evidence type="ECO:0000256" key="1">
    <source>
        <dbReference type="SAM" id="MobiDB-lite"/>
    </source>
</evidence>
<evidence type="ECO:0000313" key="3">
    <source>
        <dbReference type="Proteomes" id="UP000681967"/>
    </source>
</evidence>
<feature type="non-terminal residue" evidence="2">
    <location>
        <position position="28"/>
    </location>
</feature>
<gene>
    <name evidence="2" type="ORF">BYL167_LOCUS53014</name>
</gene>
<reference evidence="2" key="1">
    <citation type="submission" date="2021-02" db="EMBL/GenBank/DDBJ databases">
        <authorList>
            <person name="Nowell W R."/>
        </authorList>
    </citation>
    <scope>NUCLEOTIDE SEQUENCE</scope>
</reference>